<dbReference type="PANTHER" id="PTHR30544:SF5">
    <property type="entry name" value="RADICAL SAM CORE DOMAIN-CONTAINING PROTEIN"/>
    <property type="match status" value="1"/>
</dbReference>
<dbReference type="PANTHER" id="PTHR30544">
    <property type="entry name" value="23S RRNA METHYLTRANSFERASE"/>
    <property type="match status" value="1"/>
</dbReference>
<keyword evidence="11" id="KW-0411">Iron-sulfur</keyword>
<protein>
    <recommendedName>
        <fullName evidence="12">Radical SAM core domain-containing protein</fullName>
    </recommendedName>
</protein>
<dbReference type="PIRSF" id="PIRSF006004">
    <property type="entry name" value="CHP00048"/>
    <property type="match status" value="1"/>
</dbReference>
<keyword evidence="14" id="KW-1185">Reference proteome</keyword>
<feature type="domain" description="Radical SAM core" evidence="12">
    <location>
        <begin position="162"/>
        <end position="351"/>
    </location>
</feature>
<dbReference type="FunFam" id="1.10.150.530:FF:000009">
    <property type="entry name" value="Putative dual-specificity RNA methyltransferase RlmN"/>
    <property type="match status" value="1"/>
</dbReference>
<organism evidence="13 14">
    <name type="scientific">Rhododendron williamsianum</name>
    <dbReference type="NCBI Taxonomy" id="262921"/>
    <lineage>
        <taxon>Eukaryota</taxon>
        <taxon>Viridiplantae</taxon>
        <taxon>Streptophyta</taxon>
        <taxon>Embryophyta</taxon>
        <taxon>Tracheophyta</taxon>
        <taxon>Spermatophyta</taxon>
        <taxon>Magnoliopsida</taxon>
        <taxon>eudicotyledons</taxon>
        <taxon>Gunneridae</taxon>
        <taxon>Pentapetalae</taxon>
        <taxon>asterids</taxon>
        <taxon>Ericales</taxon>
        <taxon>Ericaceae</taxon>
        <taxon>Ericoideae</taxon>
        <taxon>Rhodoreae</taxon>
        <taxon>Rhododendron</taxon>
    </lineage>
</organism>
<evidence type="ECO:0000259" key="12">
    <source>
        <dbReference type="PROSITE" id="PS51918"/>
    </source>
</evidence>
<evidence type="ECO:0000256" key="10">
    <source>
        <dbReference type="ARBA" id="ARBA00023004"/>
    </source>
</evidence>
<evidence type="ECO:0000256" key="4">
    <source>
        <dbReference type="ARBA" id="ARBA00022490"/>
    </source>
</evidence>
<comment type="caution">
    <text evidence="13">The sequence shown here is derived from an EMBL/GenBank/DDBJ whole genome shotgun (WGS) entry which is preliminary data.</text>
</comment>
<evidence type="ECO:0000313" key="13">
    <source>
        <dbReference type="EMBL" id="KAE9465285.1"/>
    </source>
</evidence>
<evidence type="ECO:0000256" key="2">
    <source>
        <dbReference type="ARBA" id="ARBA00004496"/>
    </source>
</evidence>
<keyword evidence="6" id="KW-0489">Methyltransferase</keyword>
<evidence type="ECO:0000256" key="5">
    <source>
        <dbReference type="ARBA" id="ARBA00022552"/>
    </source>
</evidence>
<name>A0A6A4M403_9ERIC</name>
<evidence type="ECO:0000256" key="1">
    <source>
        <dbReference type="ARBA" id="ARBA00001966"/>
    </source>
</evidence>
<dbReference type="AlphaFoldDB" id="A0A6A4M403"/>
<dbReference type="GO" id="GO:0046872">
    <property type="term" value="F:metal ion binding"/>
    <property type="evidence" value="ECO:0007669"/>
    <property type="project" value="UniProtKB-KW"/>
</dbReference>
<comment type="subcellular location">
    <subcellularLocation>
        <location evidence="2">Cytoplasm</location>
    </subcellularLocation>
</comment>
<evidence type="ECO:0000256" key="6">
    <source>
        <dbReference type="ARBA" id="ARBA00022603"/>
    </source>
</evidence>
<dbReference type="CDD" id="cd01335">
    <property type="entry name" value="Radical_SAM"/>
    <property type="match status" value="1"/>
</dbReference>
<dbReference type="GO" id="GO:0030488">
    <property type="term" value="P:tRNA methylation"/>
    <property type="evidence" value="ECO:0007669"/>
    <property type="project" value="TreeGrafter"/>
</dbReference>
<dbReference type="InterPro" id="IPR058240">
    <property type="entry name" value="rSAM_sf"/>
</dbReference>
<sequence>MALLHHTCSVPLARAIRSRALTISSRAAVTFPSVKKLQHADSHVLLGMSELELQQLAADLGQEKYRGKQLHHLLYKRKVKDIEDFSNLPQAFRRNLRDAGWRVGRSPVHQAVTAADGTVKYNERVDGFITSPDLASQALLLLKLEDNRLVETVGIPVKDDKGSARLTACVSSQVGCPLRCSFCATGKGGFSRNLQRHEIIEQVLAIEELFQQRVTNVVFMGMGEPMLNLKAVLEAHQCLNKKLRETIVPSAKSYPLHAIMKDCTDYFQETSRRVTFEYTLLAGVNDTVEHAIELAELLHEWGRGYHVNLIPFNPIEGSEYRRPYRKAVAAFEAALESRKITASVRQTRGLDASAACGQLRNEFQKSPLVADNSDSLQSQPDMPLLC</sequence>
<keyword evidence="7" id="KW-0808">Transferase</keyword>
<dbReference type="Pfam" id="PF04055">
    <property type="entry name" value="Radical_SAM"/>
    <property type="match status" value="1"/>
</dbReference>
<dbReference type="SUPFAM" id="SSF102114">
    <property type="entry name" value="Radical SAM enzymes"/>
    <property type="match status" value="1"/>
</dbReference>
<dbReference type="InterPro" id="IPR004383">
    <property type="entry name" value="rRNA_lsu_MTrfase_RlmN/Cfr"/>
</dbReference>
<comment type="cofactor">
    <cofactor evidence="1">
        <name>[4Fe-4S] cluster</name>
        <dbReference type="ChEBI" id="CHEBI:49883"/>
    </cofactor>
</comment>
<dbReference type="InterPro" id="IPR007197">
    <property type="entry name" value="rSAM"/>
</dbReference>
<dbReference type="Pfam" id="PF21016">
    <property type="entry name" value="RlmN_N"/>
    <property type="match status" value="1"/>
</dbReference>
<dbReference type="InterPro" id="IPR040072">
    <property type="entry name" value="Methyltransferase_A"/>
</dbReference>
<dbReference type="Proteomes" id="UP000428333">
    <property type="component" value="Linkage Group LG02"/>
</dbReference>
<proteinExistence type="predicted"/>
<dbReference type="Gene3D" id="1.10.150.530">
    <property type="match status" value="1"/>
</dbReference>
<keyword evidence="9" id="KW-0479">Metal-binding</keyword>
<dbReference type="PROSITE" id="PS51918">
    <property type="entry name" value="RADICAL_SAM"/>
    <property type="match status" value="1"/>
</dbReference>
<keyword evidence="8" id="KW-0949">S-adenosyl-L-methionine</keyword>
<dbReference type="OrthoDB" id="496065at2759"/>
<feature type="non-terminal residue" evidence="13">
    <location>
        <position position="1"/>
    </location>
</feature>
<keyword evidence="4" id="KW-0963">Cytoplasm</keyword>
<reference evidence="13 14" key="1">
    <citation type="journal article" date="2019" name="Genome Biol. Evol.">
        <title>The Rhododendron genome and chromosomal organization provide insight into shared whole-genome duplications across the heath family (Ericaceae).</title>
        <authorList>
            <person name="Soza V.L."/>
            <person name="Lindsley D."/>
            <person name="Waalkes A."/>
            <person name="Ramage E."/>
            <person name="Patwardhan R.P."/>
            <person name="Burton J.N."/>
            <person name="Adey A."/>
            <person name="Kumar A."/>
            <person name="Qiu R."/>
            <person name="Shendure J."/>
            <person name="Hall B."/>
        </authorList>
    </citation>
    <scope>NUCLEOTIDE SEQUENCE [LARGE SCALE GENOMIC DNA]</scope>
    <source>
        <strain evidence="13">RSF 1966-606</strain>
    </source>
</reference>
<keyword evidence="10" id="KW-0408">Iron</keyword>
<dbReference type="GO" id="GO:0008173">
    <property type="term" value="F:RNA methyltransferase activity"/>
    <property type="evidence" value="ECO:0007669"/>
    <property type="project" value="InterPro"/>
</dbReference>
<dbReference type="GO" id="GO:0051539">
    <property type="term" value="F:4 iron, 4 sulfur cluster binding"/>
    <property type="evidence" value="ECO:0007669"/>
    <property type="project" value="UniProtKB-KW"/>
</dbReference>
<keyword evidence="5" id="KW-0698">rRNA processing</keyword>
<dbReference type="GO" id="GO:0005737">
    <property type="term" value="C:cytoplasm"/>
    <property type="evidence" value="ECO:0007669"/>
    <property type="project" value="UniProtKB-SubCell"/>
</dbReference>
<gene>
    <name evidence="13" type="ORF">C3L33_02805</name>
</gene>
<dbReference type="EMBL" id="QEFC01000283">
    <property type="protein sequence ID" value="KAE9465285.1"/>
    <property type="molecule type" value="Genomic_DNA"/>
</dbReference>
<dbReference type="InterPro" id="IPR013785">
    <property type="entry name" value="Aldolase_TIM"/>
</dbReference>
<evidence type="ECO:0000256" key="8">
    <source>
        <dbReference type="ARBA" id="ARBA00022691"/>
    </source>
</evidence>
<evidence type="ECO:0000256" key="9">
    <source>
        <dbReference type="ARBA" id="ARBA00022723"/>
    </source>
</evidence>
<dbReference type="InterPro" id="IPR048641">
    <property type="entry name" value="RlmN_N"/>
</dbReference>
<evidence type="ECO:0000256" key="11">
    <source>
        <dbReference type="ARBA" id="ARBA00023014"/>
    </source>
</evidence>
<keyword evidence="3" id="KW-0004">4Fe-4S</keyword>
<accession>A0A6A4M403</accession>
<evidence type="ECO:0000256" key="3">
    <source>
        <dbReference type="ARBA" id="ARBA00022485"/>
    </source>
</evidence>
<dbReference type="Gene3D" id="3.20.20.70">
    <property type="entry name" value="Aldolase class I"/>
    <property type="match status" value="2"/>
</dbReference>
<evidence type="ECO:0000256" key="7">
    <source>
        <dbReference type="ARBA" id="ARBA00022679"/>
    </source>
</evidence>
<dbReference type="SFLD" id="SFLDS00029">
    <property type="entry name" value="Radical_SAM"/>
    <property type="match status" value="1"/>
</dbReference>
<dbReference type="GO" id="GO:0070475">
    <property type="term" value="P:rRNA base methylation"/>
    <property type="evidence" value="ECO:0007669"/>
    <property type="project" value="TreeGrafter"/>
</dbReference>
<evidence type="ECO:0000313" key="14">
    <source>
        <dbReference type="Proteomes" id="UP000428333"/>
    </source>
</evidence>